<proteinExistence type="predicted"/>
<dbReference type="Pfam" id="PF07228">
    <property type="entry name" value="SpoIIE"/>
    <property type="match status" value="1"/>
</dbReference>
<dbReference type="InterPro" id="IPR029016">
    <property type="entry name" value="GAF-like_dom_sf"/>
</dbReference>
<evidence type="ECO:0000259" key="3">
    <source>
        <dbReference type="SMART" id="SM00091"/>
    </source>
</evidence>
<evidence type="ECO:0000256" key="1">
    <source>
        <dbReference type="ARBA" id="ARBA00022801"/>
    </source>
</evidence>
<feature type="domain" description="GAF" evidence="2">
    <location>
        <begin position="157"/>
        <end position="325"/>
    </location>
</feature>
<evidence type="ECO:0000259" key="2">
    <source>
        <dbReference type="SMART" id="SM00065"/>
    </source>
</evidence>
<dbReference type="InterPro" id="IPR036457">
    <property type="entry name" value="PPM-type-like_dom_sf"/>
</dbReference>
<dbReference type="InterPro" id="IPR052016">
    <property type="entry name" value="Bact_Sigma-Reg"/>
</dbReference>
<dbReference type="FunFam" id="3.30.565.10:FF:000028">
    <property type="entry name" value="PAS sensor protein"/>
    <property type="match status" value="1"/>
</dbReference>
<evidence type="ECO:0000313" key="5">
    <source>
        <dbReference type="EMBL" id="KUN90157.1"/>
    </source>
</evidence>
<dbReference type="Gene3D" id="3.60.40.10">
    <property type="entry name" value="PPM-type phosphatase domain"/>
    <property type="match status" value="1"/>
</dbReference>
<evidence type="ECO:0000259" key="4">
    <source>
        <dbReference type="SMART" id="SM00331"/>
    </source>
</evidence>
<dbReference type="AlphaFoldDB" id="A0A101TD53"/>
<dbReference type="STRING" id="285568.AQJ66_00745"/>
<dbReference type="InterPro" id="IPR003594">
    <property type="entry name" value="HATPase_dom"/>
</dbReference>
<dbReference type="Pfam" id="PF13581">
    <property type="entry name" value="HATPase_c_2"/>
    <property type="match status" value="1"/>
</dbReference>
<dbReference type="CDD" id="cd16936">
    <property type="entry name" value="HATPase_RsbW-like"/>
    <property type="match status" value="1"/>
</dbReference>
<dbReference type="SUPFAM" id="SSF55781">
    <property type="entry name" value="GAF domain-like"/>
    <property type="match status" value="1"/>
</dbReference>
<dbReference type="SUPFAM" id="SSF55785">
    <property type="entry name" value="PYP-like sensor domain (PAS domain)"/>
    <property type="match status" value="1"/>
</dbReference>
<dbReference type="Proteomes" id="UP000053024">
    <property type="component" value="Unassembled WGS sequence"/>
</dbReference>
<dbReference type="PANTHER" id="PTHR43156:SF2">
    <property type="entry name" value="STAGE II SPORULATION PROTEIN E"/>
    <property type="match status" value="1"/>
</dbReference>
<evidence type="ECO:0000313" key="6">
    <source>
        <dbReference type="Proteomes" id="UP000053024"/>
    </source>
</evidence>
<accession>A0A101TD53</accession>
<dbReference type="InterPro" id="IPR035965">
    <property type="entry name" value="PAS-like_dom_sf"/>
</dbReference>
<dbReference type="SUPFAM" id="SSF55874">
    <property type="entry name" value="ATPase domain of HSP90 chaperone/DNA topoisomerase II/histidine kinase"/>
    <property type="match status" value="1"/>
</dbReference>
<keyword evidence="1" id="KW-0378">Hydrolase</keyword>
<dbReference type="Pfam" id="PF01590">
    <property type="entry name" value="GAF"/>
    <property type="match status" value="1"/>
</dbReference>
<feature type="domain" description="PPM-type phosphatase" evidence="4">
    <location>
        <begin position="343"/>
        <end position="566"/>
    </location>
</feature>
<dbReference type="FunFam" id="3.30.450.40:FF:000035">
    <property type="entry name" value="PAS sensor protein"/>
    <property type="match status" value="1"/>
</dbReference>
<sequence>MWPAGNRGAGPGDEVGSALLEALFTQAPTGLVVVDGDLRIQRINTASRGMRGITAEGLLGHPVTDALNMADPAGVAAMTRGVLRTGVPVLDRLVRGRPSAETGPERVYSVSVFRLQARNGRVLGAVASVIDVTERERRRGRAAVREAARKRIGSSLDVTTTCRELADVVVPEFADTAVVDVLDAVVRGNDPPLGPLLGDEPMRRAAFKSATGRSRAFPGRDSSGFPFPTPYTQSLNDLEPRLVALDETTPWLAADPERGRAMREGGVHSMIVAPLVLRGAVLGMAGFYRSTRPEPFTNDDLLLAGELAALTAVCLDNARRFTREHTIALTLQRHLLPQGHAPLTAAEVAHFHRPAEVSGGWFDAIPLSSARLALTVGDVAGHGIHTATTMGQLRTAINTLAALDLDPDELLARLNDTVIRLAGERSALPPADPLRHEPLRAACAYVVYDPLSGDCAMACANYPPPVLVHPDGTSEIPDVPRGPSLGDEEEPFAATRTVLASGSIVALSNDGFLDAYRTTSPDTARNRLRRVLSRPDRPLTELLDDAVYAIQAAQRPEADALLLLARTRILDEDQVATWTIPPHPEEVASARDRAVRQLADWDLTGNSLATEIIVSELVTNALRHGTPPVRLRLIKDRVLTCEVSDASPAAPHLRHARTLDEGGRGLFIVAQLAQHWGTRYTRSGKIIWTEQALSQHPVPSELRSR</sequence>
<name>A0A101TD53_9ACTN</name>
<evidence type="ECO:0008006" key="7">
    <source>
        <dbReference type="Google" id="ProtNLM"/>
    </source>
</evidence>
<dbReference type="Gene3D" id="3.30.450.40">
    <property type="match status" value="1"/>
</dbReference>
<dbReference type="Pfam" id="PF08448">
    <property type="entry name" value="PAS_4"/>
    <property type="match status" value="1"/>
</dbReference>
<comment type="caution">
    <text evidence="5">The sequence shown here is derived from an EMBL/GenBank/DDBJ whole genome shotgun (WGS) entry which is preliminary data.</text>
</comment>
<dbReference type="InterPro" id="IPR003018">
    <property type="entry name" value="GAF"/>
</dbReference>
<dbReference type="Gene3D" id="3.30.450.20">
    <property type="entry name" value="PAS domain"/>
    <property type="match status" value="1"/>
</dbReference>
<organism evidence="5 6">
    <name type="scientific">Streptomyces bungoensis</name>
    <dbReference type="NCBI Taxonomy" id="285568"/>
    <lineage>
        <taxon>Bacteria</taxon>
        <taxon>Bacillati</taxon>
        <taxon>Actinomycetota</taxon>
        <taxon>Actinomycetes</taxon>
        <taxon>Kitasatosporales</taxon>
        <taxon>Streptomycetaceae</taxon>
        <taxon>Streptomyces</taxon>
    </lineage>
</organism>
<keyword evidence="6" id="KW-1185">Reference proteome</keyword>
<dbReference type="NCBIfam" id="TIGR00229">
    <property type="entry name" value="sensory_box"/>
    <property type="match status" value="1"/>
</dbReference>
<dbReference type="PANTHER" id="PTHR43156">
    <property type="entry name" value="STAGE II SPORULATION PROTEIN E-RELATED"/>
    <property type="match status" value="1"/>
</dbReference>
<dbReference type="Gene3D" id="3.30.565.10">
    <property type="entry name" value="Histidine kinase-like ATPase, C-terminal domain"/>
    <property type="match status" value="1"/>
</dbReference>
<dbReference type="SMART" id="SM00331">
    <property type="entry name" value="PP2C_SIG"/>
    <property type="match status" value="1"/>
</dbReference>
<dbReference type="CDD" id="cd00130">
    <property type="entry name" value="PAS"/>
    <property type="match status" value="1"/>
</dbReference>
<dbReference type="EMBL" id="LMWX01000002">
    <property type="protein sequence ID" value="KUN90157.1"/>
    <property type="molecule type" value="Genomic_DNA"/>
</dbReference>
<dbReference type="InterPro" id="IPR013656">
    <property type="entry name" value="PAS_4"/>
</dbReference>
<dbReference type="InterPro" id="IPR001932">
    <property type="entry name" value="PPM-type_phosphatase-like_dom"/>
</dbReference>
<protein>
    <recommendedName>
        <fullName evidence="7">Protein phosphatase</fullName>
    </recommendedName>
</protein>
<dbReference type="InterPro" id="IPR000014">
    <property type="entry name" value="PAS"/>
</dbReference>
<dbReference type="SMART" id="SM00065">
    <property type="entry name" value="GAF"/>
    <property type="match status" value="1"/>
</dbReference>
<dbReference type="InterPro" id="IPR036890">
    <property type="entry name" value="HATPase_C_sf"/>
</dbReference>
<feature type="domain" description="PAS" evidence="3">
    <location>
        <begin position="18"/>
        <end position="84"/>
    </location>
</feature>
<reference evidence="5 6" key="1">
    <citation type="submission" date="2015-10" db="EMBL/GenBank/DDBJ databases">
        <title>Draft genome sequence of Streptomyces bungoensis DSM 41781, type strain for the species Streptomyces bungoensis.</title>
        <authorList>
            <person name="Ruckert C."/>
            <person name="Winkler A."/>
            <person name="Kalinowski J."/>
            <person name="Kampfer P."/>
            <person name="Glaeser S."/>
        </authorList>
    </citation>
    <scope>NUCLEOTIDE SEQUENCE [LARGE SCALE GENOMIC DNA]</scope>
    <source>
        <strain evidence="5 6">DSM 41781</strain>
    </source>
</reference>
<dbReference type="GO" id="GO:0016791">
    <property type="term" value="F:phosphatase activity"/>
    <property type="evidence" value="ECO:0007669"/>
    <property type="project" value="TreeGrafter"/>
</dbReference>
<gene>
    <name evidence="5" type="ORF">AQJ66_00745</name>
</gene>
<dbReference type="SMART" id="SM00091">
    <property type="entry name" value="PAS"/>
    <property type="match status" value="1"/>
</dbReference>